<protein>
    <recommendedName>
        <fullName evidence="1">L-tryptophan decarboxylase PsiD-like domain-containing protein</fullName>
    </recommendedName>
</protein>
<dbReference type="Pfam" id="PF12588">
    <property type="entry name" value="PSDC"/>
    <property type="match status" value="1"/>
</dbReference>
<dbReference type="InterPro" id="IPR022237">
    <property type="entry name" value="PsiD-like"/>
</dbReference>
<dbReference type="OrthoDB" id="5973539at2759"/>
<dbReference type="EMBL" id="KZ613866">
    <property type="protein sequence ID" value="PMD54158.1"/>
    <property type="molecule type" value="Genomic_DNA"/>
</dbReference>
<evidence type="ECO:0000313" key="3">
    <source>
        <dbReference type="Proteomes" id="UP000235371"/>
    </source>
</evidence>
<evidence type="ECO:0000259" key="1">
    <source>
        <dbReference type="Pfam" id="PF12588"/>
    </source>
</evidence>
<evidence type="ECO:0000313" key="2">
    <source>
        <dbReference type="EMBL" id="PMD54158.1"/>
    </source>
</evidence>
<sequence>MLRKVQDYIHMLQLSNYILTTVPKFNEPEMVGLPIKAILDARMGTKSGNTAFLYQKARFLRSSDSTSVMNDKKDGWFNPHALEAMRHASRRLEKWNFGDDYICDPNAPHYGFTSWDGFFIRRSKEGIRHVTCQDDNAIVNACGGAPYAISNHVKALDKFWLKEQPYSLKCMSNHGP</sequence>
<reference evidence="2 3" key="1">
    <citation type="submission" date="2016-04" db="EMBL/GenBank/DDBJ databases">
        <title>A degradative enzymes factory behind the ericoid mycorrhizal symbiosis.</title>
        <authorList>
            <consortium name="DOE Joint Genome Institute"/>
            <person name="Martino E."/>
            <person name="Morin E."/>
            <person name="Grelet G."/>
            <person name="Kuo A."/>
            <person name="Kohler A."/>
            <person name="Daghino S."/>
            <person name="Barry K."/>
            <person name="Choi C."/>
            <person name="Cichocki N."/>
            <person name="Clum A."/>
            <person name="Copeland A."/>
            <person name="Hainaut M."/>
            <person name="Haridas S."/>
            <person name="Labutti K."/>
            <person name="Lindquist E."/>
            <person name="Lipzen A."/>
            <person name="Khouja H.-R."/>
            <person name="Murat C."/>
            <person name="Ohm R."/>
            <person name="Olson A."/>
            <person name="Spatafora J."/>
            <person name="Veneault-Fourrey C."/>
            <person name="Henrissat B."/>
            <person name="Grigoriev I."/>
            <person name="Martin F."/>
            <person name="Perotto S."/>
        </authorList>
    </citation>
    <scope>NUCLEOTIDE SEQUENCE [LARGE SCALE GENOMIC DNA]</scope>
    <source>
        <strain evidence="2 3">E</strain>
    </source>
</reference>
<feature type="domain" description="L-tryptophan decarboxylase PsiD-like" evidence="1">
    <location>
        <begin position="4"/>
        <end position="85"/>
    </location>
</feature>
<organism evidence="2 3">
    <name type="scientific">Hyaloscypha bicolor E</name>
    <dbReference type="NCBI Taxonomy" id="1095630"/>
    <lineage>
        <taxon>Eukaryota</taxon>
        <taxon>Fungi</taxon>
        <taxon>Dikarya</taxon>
        <taxon>Ascomycota</taxon>
        <taxon>Pezizomycotina</taxon>
        <taxon>Leotiomycetes</taxon>
        <taxon>Helotiales</taxon>
        <taxon>Hyaloscyphaceae</taxon>
        <taxon>Hyaloscypha</taxon>
        <taxon>Hyaloscypha bicolor</taxon>
    </lineage>
</organism>
<dbReference type="InParanoid" id="A0A2J6STN9"/>
<keyword evidence="3" id="KW-1185">Reference proteome</keyword>
<name>A0A2J6STN9_9HELO</name>
<dbReference type="AlphaFoldDB" id="A0A2J6STN9"/>
<proteinExistence type="predicted"/>
<dbReference type="Proteomes" id="UP000235371">
    <property type="component" value="Unassembled WGS sequence"/>
</dbReference>
<dbReference type="GeneID" id="36591884"/>
<dbReference type="RefSeq" id="XP_024731062.1">
    <property type="nucleotide sequence ID" value="XM_024883807.1"/>
</dbReference>
<dbReference type="STRING" id="1095630.A0A2J6STN9"/>
<gene>
    <name evidence="2" type="ORF">K444DRAFT_634921</name>
</gene>
<accession>A0A2J6STN9</accession>